<feature type="domain" description="DSBA-like thioredoxin" evidence="2">
    <location>
        <begin position="3"/>
        <end position="205"/>
    </location>
</feature>
<reference evidence="3 4" key="1">
    <citation type="submission" date="2017-05" db="EMBL/GenBank/DDBJ databases">
        <title>Vagococcus spp. assemblies.</title>
        <authorList>
            <person name="Gulvik C.A."/>
        </authorList>
    </citation>
    <scope>NUCLEOTIDE SEQUENCE [LARGE SCALE GENOMIC DNA]</scope>
    <source>
        <strain evidence="3 4">SS1995</strain>
    </source>
</reference>
<dbReference type="OrthoDB" id="9799122at2"/>
<feature type="region of interest" description="Disordered" evidence="1">
    <location>
        <begin position="213"/>
        <end position="233"/>
    </location>
</feature>
<dbReference type="PANTHER" id="PTHR13887">
    <property type="entry name" value="GLUTATHIONE S-TRANSFERASE KAPPA"/>
    <property type="match status" value="1"/>
</dbReference>
<dbReference type="Pfam" id="PF01323">
    <property type="entry name" value="DSBA"/>
    <property type="match status" value="1"/>
</dbReference>
<dbReference type="Proteomes" id="UP000287857">
    <property type="component" value="Unassembled WGS sequence"/>
</dbReference>
<organism evidence="3 4">
    <name type="scientific">Vagococcus vulneris</name>
    <dbReference type="NCBI Taxonomy" id="1977869"/>
    <lineage>
        <taxon>Bacteria</taxon>
        <taxon>Bacillati</taxon>
        <taxon>Bacillota</taxon>
        <taxon>Bacilli</taxon>
        <taxon>Lactobacillales</taxon>
        <taxon>Enterococcaceae</taxon>
        <taxon>Vagococcus</taxon>
    </lineage>
</organism>
<dbReference type="InterPro" id="IPR001853">
    <property type="entry name" value="DSBA-like_thioredoxin_dom"/>
</dbReference>
<dbReference type="AlphaFoldDB" id="A0A429ZZB3"/>
<comment type="caution">
    <text evidence="3">The sequence shown here is derived from an EMBL/GenBank/DDBJ whole genome shotgun (WGS) entry which is preliminary data.</text>
</comment>
<evidence type="ECO:0000259" key="2">
    <source>
        <dbReference type="Pfam" id="PF01323"/>
    </source>
</evidence>
<dbReference type="EMBL" id="NGJS01000005">
    <property type="protein sequence ID" value="RST99357.1"/>
    <property type="molecule type" value="Genomic_DNA"/>
</dbReference>
<sequence>MKIEIWSDFVCPFCYIGEKKLEEALSQMPFIKNIEILFKSFELDPQAPLYNGSSIDEAIAKKYGLSVEQARQNNEGIKQHAADVGLTFDFDIMKPTNTLDAHRLTKLASSKGLEKNMVNLLFKAYFENGALISDHEILAKLGTEAGLDEDDVKSVLNDPNCFLSDVRQDENQAQQYGVSAAPYFVIDNTYAIRGAQPVELFIRALTDAWSKKQESNNSNNGMICDENGCELPK</sequence>
<dbReference type="CDD" id="cd03024">
    <property type="entry name" value="DsbA_FrnE"/>
    <property type="match status" value="1"/>
</dbReference>
<dbReference type="GO" id="GO:0016491">
    <property type="term" value="F:oxidoreductase activity"/>
    <property type="evidence" value="ECO:0007669"/>
    <property type="project" value="InterPro"/>
</dbReference>
<evidence type="ECO:0000313" key="3">
    <source>
        <dbReference type="EMBL" id="RST99357.1"/>
    </source>
</evidence>
<dbReference type="SUPFAM" id="SSF52833">
    <property type="entry name" value="Thioredoxin-like"/>
    <property type="match status" value="1"/>
</dbReference>
<dbReference type="InterPro" id="IPR036249">
    <property type="entry name" value="Thioredoxin-like_sf"/>
</dbReference>
<proteinExistence type="predicted"/>
<protein>
    <submittedName>
        <fullName evidence="3">Disulfide bond formation protein DsbA</fullName>
    </submittedName>
</protein>
<accession>A0A429ZZB3</accession>
<dbReference type="PANTHER" id="PTHR13887:SF41">
    <property type="entry name" value="THIOREDOXIN SUPERFAMILY PROTEIN"/>
    <property type="match status" value="1"/>
</dbReference>
<keyword evidence="4" id="KW-1185">Reference proteome</keyword>
<evidence type="ECO:0000256" key="1">
    <source>
        <dbReference type="SAM" id="MobiDB-lite"/>
    </source>
</evidence>
<dbReference type="Gene3D" id="3.40.30.10">
    <property type="entry name" value="Glutaredoxin"/>
    <property type="match status" value="1"/>
</dbReference>
<dbReference type="RefSeq" id="WP_125983674.1">
    <property type="nucleotide sequence ID" value="NZ_NGJS01000005.1"/>
</dbReference>
<name>A0A429ZZB3_9ENTE</name>
<evidence type="ECO:0000313" key="4">
    <source>
        <dbReference type="Proteomes" id="UP000287857"/>
    </source>
</evidence>
<gene>
    <name evidence="3" type="ORF">CBF37_05140</name>
</gene>